<name>A0A430ART3_9ENTE</name>
<proteinExistence type="predicted"/>
<evidence type="ECO:0000313" key="2">
    <source>
        <dbReference type="EMBL" id="RSU10757.1"/>
    </source>
</evidence>
<accession>A0A430ART3</accession>
<keyword evidence="1" id="KW-1133">Transmembrane helix</keyword>
<dbReference type="NCBIfam" id="NF038403">
    <property type="entry name" value="perm_prefix_1"/>
    <property type="match status" value="1"/>
</dbReference>
<feature type="transmembrane region" description="Helical" evidence="1">
    <location>
        <begin position="184"/>
        <end position="207"/>
    </location>
</feature>
<evidence type="ECO:0000313" key="3">
    <source>
        <dbReference type="Proteomes" id="UP000287605"/>
    </source>
</evidence>
<feature type="transmembrane region" description="Helical" evidence="1">
    <location>
        <begin position="267"/>
        <end position="286"/>
    </location>
</feature>
<sequence length="311" mass="34280">MDTIKNYVETMFINLPETPEMMQLKVDILANMEDKFEELIGEGMSENAAIGQVISEFGNIEEVLEEFNIRDEDEQDELSEEVLPTIDSHEVEKIMTAKRGVGLKVGLGVMACCAGVGILVGSNANGNQGIGLAGLFLMAAVGVALFILGGFQNSKYEYLEKPFVMTGGTRREVEKQKQAFEKSFIVSITLGVVLCILSVIPLIVTAINEGGEIYEQRMVTIMFFIASLGVFLFIYAGVIQGTYTLLLEKGLMKQPTAKELKKSKLASKIDAVFWPIVVVIFFIWGFVFDGFGISWIVFPIAAVLSNIWDPD</sequence>
<organism evidence="2 3">
    <name type="scientific">Vagococcus elongatus</name>
    <dbReference type="NCBI Taxonomy" id="180344"/>
    <lineage>
        <taxon>Bacteria</taxon>
        <taxon>Bacillati</taxon>
        <taxon>Bacillota</taxon>
        <taxon>Bacilli</taxon>
        <taxon>Lactobacillales</taxon>
        <taxon>Enterococcaceae</taxon>
        <taxon>Vagococcus</taxon>
    </lineage>
</organism>
<comment type="caution">
    <text evidence="2">The sequence shown here is derived from an EMBL/GenBank/DDBJ whole genome shotgun (WGS) entry which is preliminary data.</text>
</comment>
<evidence type="ECO:0008006" key="4">
    <source>
        <dbReference type="Google" id="ProtNLM"/>
    </source>
</evidence>
<keyword evidence="1" id="KW-0812">Transmembrane</keyword>
<dbReference type="Proteomes" id="UP000287605">
    <property type="component" value="Unassembled WGS sequence"/>
</dbReference>
<gene>
    <name evidence="2" type="ORF">CBF29_09240</name>
</gene>
<keyword evidence="1" id="KW-0472">Membrane</keyword>
<protein>
    <recommendedName>
        <fullName evidence="4">Beta-carotene 15,15'-monooxygenase</fullName>
    </recommendedName>
</protein>
<reference evidence="2 3" key="1">
    <citation type="submission" date="2017-05" db="EMBL/GenBank/DDBJ databases">
        <title>Vagococcus spp. assemblies.</title>
        <authorList>
            <person name="Gulvik C.A."/>
        </authorList>
    </citation>
    <scope>NUCLEOTIDE SEQUENCE [LARGE SCALE GENOMIC DNA]</scope>
    <source>
        <strain evidence="2 3">CCUG 51432</strain>
    </source>
</reference>
<dbReference type="EMBL" id="NGKA01000013">
    <property type="protein sequence ID" value="RSU10757.1"/>
    <property type="molecule type" value="Genomic_DNA"/>
</dbReference>
<dbReference type="AlphaFoldDB" id="A0A430ART3"/>
<evidence type="ECO:0000256" key="1">
    <source>
        <dbReference type="SAM" id="Phobius"/>
    </source>
</evidence>
<feature type="transmembrane region" description="Helical" evidence="1">
    <location>
        <begin position="219"/>
        <end position="246"/>
    </location>
</feature>
<dbReference type="RefSeq" id="WP_126809443.1">
    <property type="nucleotide sequence ID" value="NZ_NGKA01000013.1"/>
</dbReference>
<feature type="transmembrane region" description="Helical" evidence="1">
    <location>
        <begin position="101"/>
        <end position="124"/>
    </location>
</feature>
<dbReference type="OrthoDB" id="9815852at2"/>
<dbReference type="InterPro" id="IPR047928">
    <property type="entry name" value="Perm_prefix_1"/>
</dbReference>
<keyword evidence="3" id="KW-1185">Reference proteome</keyword>
<feature type="transmembrane region" description="Helical" evidence="1">
    <location>
        <begin position="130"/>
        <end position="151"/>
    </location>
</feature>